<dbReference type="InterPro" id="IPR053149">
    <property type="entry name" value="TPK"/>
</dbReference>
<proteinExistence type="predicted"/>
<protein>
    <recommendedName>
        <fullName evidence="5">Thiamine diphosphokinase</fullName>
        <ecNumber evidence="5">2.7.6.2</ecNumber>
    </recommendedName>
</protein>
<keyword evidence="2" id="KW-0547">Nucleotide-binding</keyword>
<dbReference type="Gene3D" id="3.40.50.10240">
    <property type="entry name" value="Thiamin pyrophosphokinase, catalytic domain"/>
    <property type="match status" value="1"/>
</dbReference>
<dbReference type="Proteomes" id="UP001191082">
    <property type="component" value="Unassembled WGS sequence"/>
</dbReference>
<dbReference type="InterPro" id="IPR007373">
    <property type="entry name" value="Thiamin_PyroPKinase_B1-bd"/>
</dbReference>
<reference evidence="7 8" key="1">
    <citation type="submission" date="2019-05" db="EMBL/GenBank/DDBJ databases">
        <title>Marivita sp. nov. isolated from sea sediment.</title>
        <authorList>
            <person name="Kim W."/>
        </authorList>
    </citation>
    <scope>NUCLEOTIDE SEQUENCE [LARGE SCALE GENOMIC DNA]</scope>
    <source>
        <strain evidence="7 8">CAU 1492</strain>
    </source>
</reference>
<comment type="caution">
    <text evidence="7">The sequence shown here is derived from an EMBL/GenBank/DDBJ whole genome shotgun (WGS) entry which is preliminary data.</text>
</comment>
<dbReference type="EMBL" id="VCPC01000002">
    <property type="protein sequence ID" value="TMV12847.1"/>
    <property type="molecule type" value="Genomic_DNA"/>
</dbReference>
<dbReference type="SMART" id="SM00983">
    <property type="entry name" value="TPK_B1_binding"/>
    <property type="match status" value="1"/>
</dbReference>
<accession>A0ABY2XAT5</accession>
<keyword evidence="8" id="KW-1185">Reference proteome</keyword>
<evidence type="ECO:0000259" key="6">
    <source>
        <dbReference type="SMART" id="SM00983"/>
    </source>
</evidence>
<feature type="domain" description="Thiamin pyrophosphokinase thiamin-binding" evidence="6">
    <location>
        <begin position="129"/>
        <end position="202"/>
    </location>
</feature>
<dbReference type="InterPro" id="IPR006282">
    <property type="entry name" value="Thi_PPkinase"/>
</dbReference>
<organism evidence="7 8">
    <name type="scientific">Arenibacterium halophilum</name>
    <dbReference type="NCBI Taxonomy" id="2583821"/>
    <lineage>
        <taxon>Bacteria</taxon>
        <taxon>Pseudomonadati</taxon>
        <taxon>Pseudomonadota</taxon>
        <taxon>Alphaproteobacteria</taxon>
        <taxon>Rhodobacterales</taxon>
        <taxon>Paracoccaceae</taxon>
        <taxon>Arenibacterium</taxon>
    </lineage>
</organism>
<dbReference type="InterPro" id="IPR036759">
    <property type="entry name" value="TPK_catalytic_sf"/>
</dbReference>
<evidence type="ECO:0000256" key="4">
    <source>
        <dbReference type="ARBA" id="ARBA00022840"/>
    </source>
</evidence>
<dbReference type="PANTHER" id="PTHR41299:SF1">
    <property type="entry name" value="THIAMINE PYROPHOSPHOKINASE"/>
    <property type="match status" value="1"/>
</dbReference>
<dbReference type="PANTHER" id="PTHR41299">
    <property type="entry name" value="THIAMINE PYROPHOSPHOKINASE"/>
    <property type="match status" value="1"/>
</dbReference>
<keyword evidence="3" id="KW-0418">Kinase</keyword>
<evidence type="ECO:0000256" key="3">
    <source>
        <dbReference type="ARBA" id="ARBA00022777"/>
    </source>
</evidence>
<evidence type="ECO:0000313" key="7">
    <source>
        <dbReference type="EMBL" id="TMV12847.1"/>
    </source>
</evidence>
<evidence type="ECO:0000256" key="1">
    <source>
        <dbReference type="ARBA" id="ARBA00022679"/>
    </source>
</evidence>
<dbReference type="Pfam" id="PF04263">
    <property type="entry name" value="TPK_catalytic"/>
    <property type="match status" value="1"/>
</dbReference>
<dbReference type="CDD" id="cd07995">
    <property type="entry name" value="TPK"/>
    <property type="match status" value="1"/>
</dbReference>
<dbReference type="SUPFAM" id="SSF63999">
    <property type="entry name" value="Thiamin pyrophosphokinase, catalytic domain"/>
    <property type="match status" value="1"/>
</dbReference>
<keyword evidence="4" id="KW-0067">ATP-binding</keyword>
<dbReference type="Pfam" id="PF04265">
    <property type="entry name" value="TPK_B1_binding"/>
    <property type="match status" value="1"/>
</dbReference>
<dbReference type="EC" id="2.7.6.2" evidence="5"/>
<dbReference type="GO" id="GO:0004788">
    <property type="term" value="F:thiamine diphosphokinase activity"/>
    <property type="evidence" value="ECO:0007669"/>
    <property type="project" value="UniProtKB-EC"/>
</dbReference>
<dbReference type="InterPro" id="IPR007371">
    <property type="entry name" value="TPK_catalytic"/>
</dbReference>
<keyword evidence="1 7" id="KW-0808">Transferase</keyword>
<gene>
    <name evidence="7" type="ORF">FGK64_08565</name>
</gene>
<dbReference type="SUPFAM" id="SSF63862">
    <property type="entry name" value="Thiamin pyrophosphokinase, substrate-binding domain"/>
    <property type="match status" value="1"/>
</dbReference>
<sequence>MNKILNDFPAITVVGGGAIGATDLSEALVLAPSIVAADGGAAVVLAAGRLPDMVIGDFDSLDATDRARIPPDRMHHVGEQDSTDFEKVLTRLQADLIVGIGFLGKRLDHQLAALNALARLHHLPCVLLGAHEVAFHLPSRITLNLERNDVVSLFPLAPVTGRSAGLEWPIDGLAFAPGARIGTSNRATGPVEICMDAPGMIALVPRARLANVAETLRSRAGAADRR</sequence>
<dbReference type="NCBIfam" id="TIGR01378">
    <property type="entry name" value="thi_PPkinase"/>
    <property type="match status" value="1"/>
</dbReference>
<name>A0ABY2XAT5_9RHOB</name>
<dbReference type="RefSeq" id="WP_138863402.1">
    <property type="nucleotide sequence ID" value="NZ_VCPC01000002.1"/>
</dbReference>
<dbReference type="InterPro" id="IPR036371">
    <property type="entry name" value="TPK_B1-bd_sf"/>
</dbReference>
<evidence type="ECO:0000256" key="2">
    <source>
        <dbReference type="ARBA" id="ARBA00022741"/>
    </source>
</evidence>
<evidence type="ECO:0000313" key="8">
    <source>
        <dbReference type="Proteomes" id="UP001191082"/>
    </source>
</evidence>
<evidence type="ECO:0000256" key="5">
    <source>
        <dbReference type="NCBIfam" id="TIGR01378"/>
    </source>
</evidence>